<keyword evidence="5 11" id="KW-0479">Metal-binding</keyword>
<keyword evidence="8 11" id="KW-0862">Zinc</keyword>
<gene>
    <name evidence="14" type="ORF">V6N11_042065</name>
</gene>
<keyword evidence="9 11" id="KW-0472">Membrane</keyword>
<evidence type="ECO:0000256" key="6">
    <source>
        <dbReference type="ARBA" id="ARBA00022771"/>
    </source>
</evidence>
<dbReference type="PANTHER" id="PTHR12313">
    <property type="entry name" value="E3 UBIQUITIN-PROTEIN LIGASE RNF5-RELATED"/>
    <property type="match status" value="1"/>
</dbReference>
<dbReference type="InterPro" id="IPR001841">
    <property type="entry name" value="Znf_RING"/>
</dbReference>
<evidence type="ECO:0000256" key="8">
    <source>
        <dbReference type="ARBA" id="ARBA00022833"/>
    </source>
</evidence>
<feature type="region of interest" description="Disordered" evidence="12">
    <location>
        <begin position="102"/>
        <end position="121"/>
    </location>
</feature>
<keyword evidence="7 11" id="KW-0833">Ubl conjugation pathway</keyword>
<keyword evidence="15" id="KW-1185">Reference proteome</keyword>
<keyword evidence="6 10" id="KW-0863">Zinc-finger</keyword>
<comment type="domain">
    <text evidence="11">The RING-type zinc finger domain is responsible for E3 ligase activity.</text>
</comment>
<comment type="catalytic activity">
    <reaction evidence="1 11">
        <text>S-ubiquitinyl-[E2 ubiquitin-conjugating enzyme]-L-cysteine + [acceptor protein]-L-lysine = [E2 ubiquitin-conjugating enzyme]-L-cysteine + N(6)-ubiquitinyl-[acceptor protein]-L-lysine.</text>
        <dbReference type="EC" id="2.3.2.27"/>
    </reaction>
</comment>
<dbReference type="Gene3D" id="3.30.40.10">
    <property type="entry name" value="Zinc/RING finger domain, C3HC4 (zinc finger)"/>
    <property type="match status" value="1"/>
</dbReference>
<comment type="caution">
    <text evidence="14">The sequence shown here is derived from an EMBL/GenBank/DDBJ whole genome shotgun (WGS) entry which is preliminary data.</text>
</comment>
<protein>
    <recommendedName>
        <fullName evidence="11">E3 ubiquitin-protein ligase RMA</fullName>
        <ecNumber evidence="11">2.3.2.27</ecNumber>
    </recommendedName>
    <alternativeName>
        <fullName evidence="11">Protein RING membrane-anchor</fullName>
    </alternativeName>
    <alternativeName>
        <fullName evidence="11">RING-type E3 ubiquitin transferase RMA</fullName>
    </alternativeName>
</protein>
<evidence type="ECO:0000256" key="12">
    <source>
        <dbReference type="SAM" id="MobiDB-lite"/>
    </source>
</evidence>
<dbReference type="InterPro" id="IPR018957">
    <property type="entry name" value="Znf_C3HC4_RING-type"/>
</dbReference>
<proteinExistence type="predicted"/>
<dbReference type="EMBL" id="JBBPBN010000030">
    <property type="protein sequence ID" value="KAK9004601.1"/>
    <property type="molecule type" value="Genomic_DNA"/>
</dbReference>
<evidence type="ECO:0000259" key="13">
    <source>
        <dbReference type="PROSITE" id="PS50089"/>
    </source>
</evidence>
<evidence type="ECO:0000256" key="7">
    <source>
        <dbReference type="ARBA" id="ARBA00022786"/>
    </source>
</evidence>
<dbReference type="Pfam" id="PF00097">
    <property type="entry name" value="zf-C3HC4"/>
    <property type="match status" value="1"/>
</dbReference>
<organism evidence="14 15">
    <name type="scientific">Hibiscus sabdariffa</name>
    <name type="common">roselle</name>
    <dbReference type="NCBI Taxonomy" id="183260"/>
    <lineage>
        <taxon>Eukaryota</taxon>
        <taxon>Viridiplantae</taxon>
        <taxon>Streptophyta</taxon>
        <taxon>Embryophyta</taxon>
        <taxon>Tracheophyta</taxon>
        <taxon>Spermatophyta</taxon>
        <taxon>Magnoliopsida</taxon>
        <taxon>eudicotyledons</taxon>
        <taxon>Gunneridae</taxon>
        <taxon>Pentapetalae</taxon>
        <taxon>rosids</taxon>
        <taxon>malvids</taxon>
        <taxon>Malvales</taxon>
        <taxon>Malvaceae</taxon>
        <taxon>Malvoideae</taxon>
        <taxon>Hibiscus</taxon>
    </lineage>
</organism>
<reference evidence="14 15" key="1">
    <citation type="journal article" date="2024" name="G3 (Bethesda)">
        <title>Genome assembly of Hibiscus sabdariffa L. provides insights into metabolisms of medicinal natural products.</title>
        <authorList>
            <person name="Kim T."/>
        </authorList>
    </citation>
    <scope>NUCLEOTIDE SEQUENCE [LARGE SCALE GENOMIC DNA]</scope>
    <source>
        <strain evidence="14">TK-2024</strain>
        <tissue evidence="14">Old leaves</tissue>
    </source>
</reference>
<dbReference type="InterPro" id="IPR017907">
    <property type="entry name" value="Znf_RING_CS"/>
</dbReference>
<keyword evidence="11" id="KW-1133">Transmembrane helix</keyword>
<dbReference type="Proteomes" id="UP001396334">
    <property type="component" value="Unassembled WGS sequence"/>
</dbReference>
<evidence type="ECO:0000256" key="3">
    <source>
        <dbReference type="ARBA" id="ARBA00004906"/>
    </source>
</evidence>
<accession>A0ABR2QVA9</accession>
<evidence type="ECO:0000313" key="15">
    <source>
        <dbReference type="Proteomes" id="UP001396334"/>
    </source>
</evidence>
<keyword evidence="11" id="KW-0256">Endoplasmic reticulum</keyword>
<keyword evidence="4 11" id="KW-0808">Transferase</keyword>
<dbReference type="InterPro" id="IPR045103">
    <property type="entry name" value="RNF5/RNF185-like"/>
</dbReference>
<name>A0ABR2QVA9_9ROSI</name>
<evidence type="ECO:0000256" key="1">
    <source>
        <dbReference type="ARBA" id="ARBA00000900"/>
    </source>
</evidence>
<feature type="transmembrane region" description="Helical" evidence="11">
    <location>
        <begin position="214"/>
        <end position="233"/>
    </location>
</feature>
<dbReference type="EC" id="2.3.2.27" evidence="11"/>
<dbReference type="SMART" id="SM00184">
    <property type="entry name" value="RING"/>
    <property type="match status" value="1"/>
</dbReference>
<evidence type="ECO:0000256" key="9">
    <source>
        <dbReference type="ARBA" id="ARBA00023136"/>
    </source>
</evidence>
<feature type="domain" description="RING-type" evidence="13">
    <location>
        <begin position="20"/>
        <end position="69"/>
    </location>
</feature>
<evidence type="ECO:0000256" key="2">
    <source>
        <dbReference type="ARBA" id="ARBA00004308"/>
    </source>
</evidence>
<dbReference type="SUPFAM" id="SSF57850">
    <property type="entry name" value="RING/U-box"/>
    <property type="match status" value="1"/>
</dbReference>
<evidence type="ECO:0000256" key="5">
    <source>
        <dbReference type="ARBA" id="ARBA00022723"/>
    </source>
</evidence>
<evidence type="ECO:0000256" key="11">
    <source>
        <dbReference type="RuleBase" id="RU369090"/>
    </source>
</evidence>
<evidence type="ECO:0000256" key="4">
    <source>
        <dbReference type="ARBA" id="ARBA00022679"/>
    </source>
</evidence>
<comment type="subcellular location">
    <subcellularLocation>
        <location evidence="2">Endomembrane system</location>
    </subcellularLocation>
    <subcellularLocation>
        <location evidence="11">Endoplasmic reticulum membrane</location>
        <topology evidence="11">Single-pass type IV membrane protein</topology>
    </subcellularLocation>
</comment>
<dbReference type="PROSITE" id="PS00518">
    <property type="entry name" value="ZF_RING_1"/>
    <property type="match status" value="1"/>
</dbReference>
<evidence type="ECO:0000313" key="14">
    <source>
        <dbReference type="EMBL" id="KAK9004601.1"/>
    </source>
</evidence>
<comment type="pathway">
    <text evidence="3 11">Protein modification; protein ubiquitination.</text>
</comment>
<keyword evidence="11" id="KW-0812">Transmembrane</keyword>
<evidence type="ECO:0000256" key="10">
    <source>
        <dbReference type="PROSITE-ProRule" id="PRU00175"/>
    </source>
</evidence>
<sequence length="260" mass="28941">MSSPEAITDPGDNSSAGFDCNICLDTVQDPVVTLCGHIYCWPCIYKWIQFQSNPTENQDQKPPQCPVCKAEVSDSTLVPLYGRGQTSKASKSKAPQLGIVIPKRPLGPDLGTPRTPNTASSPQFAHQIHQHHPGYLYQPQVYDYPSSPMFSPGGTAMTVVDPVMRIFGEIVHTRVFGDSVTNLYGYPNSYNLVGSTSPRIRRYIMQADKSLNRISIFLFCCLFICLLCSDLSLSNRLNRIIQLNLFGLFGCRYEFSPTCR</sequence>
<dbReference type="PROSITE" id="PS50089">
    <property type="entry name" value="ZF_RING_2"/>
    <property type="match status" value="1"/>
</dbReference>
<comment type="function">
    <text evidence="11">E3 ubiquitin-protein ligase.</text>
</comment>
<dbReference type="InterPro" id="IPR013083">
    <property type="entry name" value="Znf_RING/FYVE/PHD"/>
</dbReference>